<protein>
    <submittedName>
        <fullName evidence="1">Uncharacterized protein</fullName>
    </submittedName>
</protein>
<dbReference type="AlphaFoldDB" id="A0A368FDW4"/>
<dbReference type="EMBL" id="JOJR01002154">
    <property type="protein sequence ID" value="RCN29060.1"/>
    <property type="molecule type" value="Genomic_DNA"/>
</dbReference>
<dbReference type="OrthoDB" id="10435208at2759"/>
<evidence type="ECO:0000313" key="2">
    <source>
        <dbReference type="Proteomes" id="UP000252519"/>
    </source>
</evidence>
<comment type="caution">
    <text evidence="1">The sequence shown here is derived from an EMBL/GenBank/DDBJ whole genome shotgun (WGS) entry which is preliminary data.</text>
</comment>
<proteinExistence type="predicted"/>
<gene>
    <name evidence="1" type="ORF">ANCCAN_25186</name>
</gene>
<dbReference type="Proteomes" id="UP000252519">
    <property type="component" value="Unassembled WGS sequence"/>
</dbReference>
<organism evidence="1 2">
    <name type="scientific">Ancylostoma caninum</name>
    <name type="common">Dog hookworm</name>
    <dbReference type="NCBI Taxonomy" id="29170"/>
    <lineage>
        <taxon>Eukaryota</taxon>
        <taxon>Metazoa</taxon>
        <taxon>Ecdysozoa</taxon>
        <taxon>Nematoda</taxon>
        <taxon>Chromadorea</taxon>
        <taxon>Rhabditida</taxon>
        <taxon>Rhabditina</taxon>
        <taxon>Rhabditomorpha</taxon>
        <taxon>Strongyloidea</taxon>
        <taxon>Ancylostomatidae</taxon>
        <taxon>Ancylostomatinae</taxon>
        <taxon>Ancylostoma</taxon>
    </lineage>
</organism>
<evidence type="ECO:0000313" key="1">
    <source>
        <dbReference type="EMBL" id="RCN29060.1"/>
    </source>
</evidence>
<keyword evidence="2" id="KW-1185">Reference proteome</keyword>
<accession>A0A368FDW4</accession>
<reference evidence="1 2" key="1">
    <citation type="submission" date="2014-10" db="EMBL/GenBank/DDBJ databases">
        <title>Draft genome of the hookworm Ancylostoma caninum.</title>
        <authorList>
            <person name="Mitreva M."/>
        </authorList>
    </citation>
    <scope>NUCLEOTIDE SEQUENCE [LARGE SCALE GENOMIC DNA]</scope>
    <source>
        <strain evidence="1 2">Baltimore</strain>
    </source>
</reference>
<name>A0A368FDW4_ANCCA</name>
<sequence length="122" mass="14319">MRRMGEIIDIFSKGRYAPTRQFTLLSNMRKEESDSCPAFRTVAERREIICCRLCLDTMHRTDKCKRAIKRCNYCGSFEHHTAICALPKEKDGMEKEYADLRRQLDEMKNVYGGPSSSTREYH</sequence>